<accession>A0ABQ2F0N0</accession>
<dbReference type="SUPFAM" id="SSF52540">
    <property type="entry name" value="P-loop containing nucleoside triphosphate hydrolases"/>
    <property type="match status" value="1"/>
</dbReference>
<dbReference type="Pfam" id="PF13191">
    <property type="entry name" value="AAA_16"/>
    <property type="match status" value="1"/>
</dbReference>
<comment type="caution">
    <text evidence="2">The sequence shown here is derived from an EMBL/GenBank/DDBJ whole genome shotgun (WGS) entry which is preliminary data.</text>
</comment>
<gene>
    <name evidence="2" type="ORF">GCM10008955_24880</name>
</gene>
<dbReference type="RefSeq" id="WP_189009060.1">
    <property type="nucleotide sequence ID" value="NZ_BMPP01000010.1"/>
</dbReference>
<organism evidence="2 3">
    <name type="scientific">Deinococcus malanensis</name>
    <dbReference type="NCBI Taxonomy" id="1706855"/>
    <lineage>
        <taxon>Bacteria</taxon>
        <taxon>Thermotogati</taxon>
        <taxon>Deinococcota</taxon>
        <taxon>Deinococci</taxon>
        <taxon>Deinococcales</taxon>
        <taxon>Deinococcaceae</taxon>
        <taxon>Deinococcus</taxon>
    </lineage>
</organism>
<dbReference type="SUPFAM" id="SSF48452">
    <property type="entry name" value="TPR-like"/>
    <property type="match status" value="1"/>
</dbReference>
<proteinExistence type="predicted"/>
<evidence type="ECO:0000313" key="2">
    <source>
        <dbReference type="EMBL" id="GGK30148.1"/>
    </source>
</evidence>
<feature type="domain" description="Bacterial transcriptional activator" evidence="1">
    <location>
        <begin position="96"/>
        <end position="230"/>
    </location>
</feature>
<dbReference type="EMBL" id="BMPP01000010">
    <property type="protein sequence ID" value="GGK30148.1"/>
    <property type="molecule type" value="Genomic_DNA"/>
</dbReference>
<evidence type="ECO:0000259" key="1">
    <source>
        <dbReference type="SMART" id="SM01043"/>
    </source>
</evidence>
<dbReference type="Gene3D" id="1.25.40.10">
    <property type="entry name" value="Tetratricopeptide repeat domain"/>
    <property type="match status" value="1"/>
</dbReference>
<dbReference type="InterPro" id="IPR027417">
    <property type="entry name" value="P-loop_NTPase"/>
</dbReference>
<evidence type="ECO:0000313" key="3">
    <source>
        <dbReference type="Proteomes" id="UP000647587"/>
    </source>
</evidence>
<name>A0ABQ2F0N0_9DEIO</name>
<dbReference type="Pfam" id="PF03704">
    <property type="entry name" value="BTAD"/>
    <property type="match status" value="1"/>
</dbReference>
<dbReference type="InterPro" id="IPR041664">
    <property type="entry name" value="AAA_16"/>
</dbReference>
<dbReference type="InterPro" id="IPR051677">
    <property type="entry name" value="AfsR-DnrI-RedD_regulator"/>
</dbReference>
<dbReference type="SMART" id="SM01043">
    <property type="entry name" value="BTAD"/>
    <property type="match status" value="1"/>
</dbReference>
<protein>
    <recommendedName>
        <fullName evidence="1">Bacterial transcriptional activator domain-containing protein</fullName>
    </recommendedName>
</protein>
<keyword evidence="3" id="KW-1185">Reference proteome</keyword>
<sequence>MTVQGQWQLTVLGEPRLVAPDGRQVRCEGRTLAMLTYLALEGPTPRSRLAGLLWPDNTEAVSRNNLVQLLRRFAQSCRAELVHAQEPLALAPTVQVDLEPLLALPQSDQADGDVLDGTLLQGVSLDIPEFEEWLGAERERLDALRVRRLAQAAQHCENQGEWAAATRLIQRLLQLDPLSEDAWRRLMRLHYLSGDPAAALAAYGQCAEVLRADLQVEPLPETQALAADIARGGVLPAAMPPRPLVPVSVLRPPVLVGREDAWRRMEEAWAQGQLIFVSGEPGMGKTRLIADFAASKGRVLALEGRPGDDFAPFTATARNIRRILRANPGLELGSTVREVLSPLVPELGEAHAPRPQLDGRLLEAVGHVFGLGLRDVDVLTVDDMQYCDLATIEAGFLLFGSAFPLGGSSGIPHVICAHRSGEMTPDGEAFIRRQVAEGKAVLIELQALDEGFVRRLVDELAVPDLAALSPRLAQFTGGNPQFLLETVRHLIEKDGLRSVTGRLPLPPKVAEVLTRRLQGLSTGALQAARAAAVLQSDYTFDLVAEVLGAPLLTAADAWAELEAAHIMHGDRFSHDLVYEAVAAGMPAAVGRLLHRSAARVLSGHGVPAGRVARHWLSGGDPARAAPLLLEAAGEAAATGRLREADDLYSLAVSALTTTGDQEGVRQVQMLRATLNMTPAVLQGEPPLPPSV</sequence>
<dbReference type="Proteomes" id="UP000647587">
    <property type="component" value="Unassembled WGS sequence"/>
</dbReference>
<reference evidence="3" key="1">
    <citation type="journal article" date="2019" name="Int. J. Syst. Evol. Microbiol.">
        <title>The Global Catalogue of Microorganisms (GCM) 10K type strain sequencing project: providing services to taxonomists for standard genome sequencing and annotation.</title>
        <authorList>
            <consortium name="The Broad Institute Genomics Platform"/>
            <consortium name="The Broad Institute Genome Sequencing Center for Infectious Disease"/>
            <person name="Wu L."/>
            <person name="Ma J."/>
        </authorList>
    </citation>
    <scope>NUCLEOTIDE SEQUENCE [LARGE SCALE GENOMIC DNA]</scope>
    <source>
        <strain evidence="3">JCM 30331</strain>
    </source>
</reference>
<dbReference type="InterPro" id="IPR011990">
    <property type="entry name" value="TPR-like_helical_dom_sf"/>
</dbReference>
<dbReference type="InterPro" id="IPR005158">
    <property type="entry name" value="BTAD"/>
</dbReference>
<dbReference type="PANTHER" id="PTHR35807">
    <property type="entry name" value="TRANSCRIPTIONAL REGULATOR REDD-RELATED"/>
    <property type="match status" value="1"/>
</dbReference>